<organism evidence="3 5">
    <name type="scientific">Rotaria sordida</name>
    <dbReference type="NCBI Taxonomy" id="392033"/>
    <lineage>
        <taxon>Eukaryota</taxon>
        <taxon>Metazoa</taxon>
        <taxon>Spiralia</taxon>
        <taxon>Gnathifera</taxon>
        <taxon>Rotifera</taxon>
        <taxon>Eurotatoria</taxon>
        <taxon>Bdelloidea</taxon>
        <taxon>Philodinida</taxon>
        <taxon>Philodinidae</taxon>
        <taxon>Rotaria</taxon>
    </lineage>
</organism>
<dbReference type="EMBL" id="CAJNOU010000231">
    <property type="protein sequence ID" value="CAF0925231.1"/>
    <property type="molecule type" value="Genomic_DNA"/>
</dbReference>
<evidence type="ECO:0000256" key="1">
    <source>
        <dbReference type="SAM" id="MobiDB-lite"/>
    </source>
</evidence>
<feature type="compositionally biased region" description="Basic and acidic residues" evidence="1">
    <location>
        <begin position="72"/>
        <end position="81"/>
    </location>
</feature>
<dbReference type="SUPFAM" id="SSF47769">
    <property type="entry name" value="SAM/Pointed domain"/>
    <property type="match status" value="1"/>
</dbReference>
<dbReference type="Gene3D" id="3.40.50.10140">
    <property type="entry name" value="Toll/interleukin-1 receptor homology (TIR) domain"/>
    <property type="match status" value="1"/>
</dbReference>
<sequence length="442" mass="50798">MDDREPDQSLFKTPMLTPVVSDVNKPDEYSDVQCSITQTDYQQVADFTRNLEARLNLNYLLNENDYDSEAESDTHEKRPTEATDDSNDPNHLQKYPVEKTLDKSLHPQTSQENDYSIHPCVQETISSQESFSGIMPNVDTDYETRSTTVCGESFCVPYTIELDKNDEILLMKEASTTYTTEYIEPKKNKNDIGHIMISYNHSTKALCSKIARELKNLNYLVWIDQDNISGDILTSMASAVENAYVVLMAINEQYYQSRYCRLEAEYSVERNKASIPMLMQSGYKAAGWLGIINGSKLHIDFSQFSFDEAFNLLRREIEAVRIALGADVYDRTSSTQNYNNNSITTMSSSWTSTIDVHEWSADDVIEWLNREKLEIFQNSLSRFTGPTLWQLYKIKFDSATDYYRTVESLLPPTTSDRLFYILTFNAALESLFSSPHQSIHRH</sequence>
<dbReference type="EMBL" id="CAJNOO010000205">
    <property type="protein sequence ID" value="CAF0856033.1"/>
    <property type="molecule type" value="Genomic_DNA"/>
</dbReference>
<accession>A0A813W5P5</accession>
<evidence type="ECO:0000313" key="3">
    <source>
        <dbReference type="EMBL" id="CAF0856033.1"/>
    </source>
</evidence>
<dbReference type="PANTHER" id="PTHR46270:SF2">
    <property type="entry name" value="TIR DOMAIN-CONTAINING PROTEIN"/>
    <property type="match status" value="1"/>
</dbReference>
<dbReference type="InterPro" id="IPR013761">
    <property type="entry name" value="SAM/pointed_sf"/>
</dbReference>
<evidence type="ECO:0000313" key="4">
    <source>
        <dbReference type="EMBL" id="CAF0925231.1"/>
    </source>
</evidence>
<dbReference type="Gene3D" id="1.10.150.50">
    <property type="entry name" value="Transcription Factor, Ets-1"/>
    <property type="match status" value="1"/>
</dbReference>
<evidence type="ECO:0000259" key="2">
    <source>
        <dbReference type="Pfam" id="PF13676"/>
    </source>
</evidence>
<reference evidence="3" key="1">
    <citation type="submission" date="2021-02" db="EMBL/GenBank/DDBJ databases">
        <authorList>
            <person name="Nowell W R."/>
        </authorList>
    </citation>
    <scope>NUCLEOTIDE SEQUENCE</scope>
</reference>
<dbReference type="Proteomes" id="UP000663889">
    <property type="component" value="Unassembled WGS sequence"/>
</dbReference>
<dbReference type="SUPFAM" id="SSF52200">
    <property type="entry name" value="Toll/Interleukin receptor TIR domain"/>
    <property type="match status" value="1"/>
</dbReference>
<feature type="domain" description="TIR" evidence="2">
    <location>
        <begin position="195"/>
        <end position="312"/>
    </location>
</feature>
<comment type="caution">
    <text evidence="3">The sequence shown here is derived from an EMBL/GenBank/DDBJ whole genome shotgun (WGS) entry which is preliminary data.</text>
</comment>
<dbReference type="OrthoDB" id="9978456at2759"/>
<dbReference type="InterPro" id="IPR035897">
    <property type="entry name" value="Toll_tir_struct_dom_sf"/>
</dbReference>
<dbReference type="GO" id="GO:0007165">
    <property type="term" value="P:signal transduction"/>
    <property type="evidence" value="ECO:0007669"/>
    <property type="project" value="InterPro"/>
</dbReference>
<dbReference type="Proteomes" id="UP000663882">
    <property type="component" value="Unassembled WGS sequence"/>
</dbReference>
<protein>
    <recommendedName>
        <fullName evidence="2">TIR domain-containing protein</fullName>
    </recommendedName>
</protein>
<name>A0A813W5P5_9BILA</name>
<feature type="region of interest" description="Disordered" evidence="1">
    <location>
        <begin position="1"/>
        <end position="25"/>
    </location>
</feature>
<gene>
    <name evidence="3" type="ORF">RFH988_LOCUS6716</name>
    <name evidence="4" type="ORF">SEV965_LOCUS6867</name>
</gene>
<feature type="region of interest" description="Disordered" evidence="1">
    <location>
        <begin position="67"/>
        <end position="93"/>
    </location>
</feature>
<dbReference type="AlphaFoldDB" id="A0A813W5P5"/>
<dbReference type="PANTHER" id="PTHR46270">
    <property type="entry name" value="ARMADILLO-TYPE FOLD-RELATED"/>
    <property type="match status" value="1"/>
</dbReference>
<dbReference type="InterPro" id="IPR000157">
    <property type="entry name" value="TIR_dom"/>
</dbReference>
<evidence type="ECO:0000313" key="5">
    <source>
        <dbReference type="Proteomes" id="UP000663882"/>
    </source>
</evidence>
<dbReference type="Pfam" id="PF13676">
    <property type="entry name" value="TIR_2"/>
    <property type="match status" value="1"/>
</dbReference>
<proteinExistence type="predicted"/>